<dbReference type="VEuPathDB" id="TriTrypDB:BSAL_67440"/>
<evidence type="ECO:0000313" key="2">
    <source>
        <dbReference type="Proteomes" id="UP000051952"/>
    </source>
</evidence>
<name>A0A0S4IVT6_BODSA</name>
<sequence length="351" mass="39168">MRDSVIAQCCPSGWLLEESIRLDTTVTTLLNCDLDQCPQGIIVIEATSELSSAFQSNDNSTTITANGRTFVVTEVRHPLCTSVLSEFVETLRNVISPSTQIHCGLYSTETNSYLVQEGEADLSSETVNWLGELWLSVDGGLVSQWKVPSQYCRFVSSIAIEEAVKDLLKTKTDLHTIVQKSPFQFPSVMAVVEGKRLVFQFPRLGATHIMVFALGERQDWQAYPLPKSVWGQPQGLTLFVKVEGLLIAFRSQGSIKARRRCCELDGSILGHYVDSRSIIEHSDFLKTELSVWSQFVTKVCQHPHDRQAIETTMTANGKLISLASRQVSQGRFTLVLRNSLPKDTSFDVIYV</sequence>
<proteinExistence type="predicted"/>
<organism evidence="1 2">
    <name type="scientific">Bodo saltans</name>
    <name type="common">Flagellated protozoan</name>
    <dbReference type="NCBI Taxonomy" id="75058"/>
    <lineage>
        <taxon>Eukaryota</taxon>
        <taxon>Discoba</taxon>
        <taxon>Euglenozoa</taxon>
        <taxon>Kinetoplastea</taxon>
        <taxon>Metakinetoplastina</taxon>
        <taxon>Eubodonida</taxon>
        <taxon>Bodonidae</taxon>
        <taxon>Bodo</taxon>
    </lineage>
</organism>
<dbReference type="AlphaFoldDB" id="A0A0S4IVT6"/>
<keyword evidence="2" id="KW-1185">Reference proteome</keyword>
<gene>
    <name evidence="1" type="ORF">BSAL_67440</name>
</gene>
<accession>A0A0S4IVT6</accession>
<reference evidence="2" key="1">
    <citation type="submission" date="2015-09" db="EMBL/GenBank/DDBJ databases">
        <authorList>
            <consortium name="Pathogen Informatics"/>
        </authorList>
    </citation>
    <scope>NUCLEOTIDE SEQUENCE [LARGE SCALE GENOMIC DNA]</scope>
    <source>
        <strain evidence="2">Lake Konstanz</strain>
    </source>
</reference>
<dbReference type="Proteomes" id="UP000051952">
    <property type="component" value="Unassembled WGS sequence"/>
</dbReference>
<protein>
    <submittedName>
        <fullName evidence="1">Uncharacterized protein</fullName>
    </submittedName>
</protein>
<dbReference type="EMBL" id="CYKH01000452">
    <property type="protein sequence ID" value="CUF93391.1"/>
    <property type="molecule type" value="Genomic_DNA"/>
</dbReference>
<evidence type="ECO:0000313" key="1">
    <source>
        <dbReference type="EMBL" id="CUF93391.1"/>
    </source>
</evidence>